<dbReference type="Proteomes" id="UP000019140">
    <property type="component" value="Unassembled WGS sequence"/>
</dbReference>
<evidence type="ECO:0000256" key="1">
    <source>
        <dbReference type="SAM" id="SignalP"/>
    </source>
</evidence>
<name>W4MFY9_9BACT</name>
<gene>
    <name evidence="2" type="ORF">ETSY2_04515</name>
</gene>
<dbReference type="AlphaFoldDB" id="W4MFY9"/>
<evidence type="ECO:0008006" key="4">
    <source>
        <dbReference type="Google" id="ProtNLM"/>
    </source>
</evidence>
<evidence type="ECO:0000313" key="2">
    <source>
        <dbReference type="EMBL" id="ETX08587.1"/>
    </source>
</evidence>
<dbReference type="EMBL" id="AZHX01000183">
    <property type="protein sequence ID" value="ETX08587.1"/>
    <property type="molecule type" value="Genomic_DNA"/>
</dbReference>
<dbReference type="Pfam" id="PF12228">
    <property type="entry name" value="DUF3604"/>
    <property type="match status" value="1"/>
</dbReference>
<dbReference type="InterPro" id="IPR022028">
    <property type="entry name" value="DUF3604"/>
</dbReference>
<accession>W4MFY9</accession>
<organism evidence="2 3">
    <name type="scientific">Candidatus Entotheonella gemina</name>
    <dbReference type="NCBI Taxonomy" id="1429439"/>
    <lineage>
        <taxon>Bacteria</taxon>
        <taxon>Pseudomonadati</taxon>
        <taxon>Nitrospinota/Tectimicrobiota group</taxon>
        <taxon>Candidatus Tectimicrobiota</taxon>
        <taxon>Candidatus Entotheonellia</taxon>
        <taxon>Candidatus Entotheonellales</taxon>
        <taxon>Candidatus Entotheonellaceae</taxon>
        <taxon>Candidatus Entotheonella</taxon>
    </lineage>
</organism>
<feature type="non-terminal residue" evidence="2">
    <location>
        <position position="461"/>
    </location>
</feature>
<feature type="signal peptide" evidence="1">
    <location>
        <begin position="1"/>
        <end position="26"/>
    </location>
</feature>
<keyword evidence="3" id="KW-1185">Reference proteome</keyword>
<proteinExistence type="predicted"/>
<sequence>MYLRNKGLMTMLGLFFAAACASISEAGCPSTGEGTTPGFNRLCNPYFGQTHQHTGWSFDEAIYNVRVGPENAYKHARGDEVTHPSGYKVQLKLPLDFMVVTDHSEYLGMLLRMYDPTNPVSKLPIAKKIVASGDDVEASTAAFYNLVSTTIQPDGTAKPNPILASPRLRRSLWQEYVQITDSFNNPGTFTTLVGYEWSSQPNGSNLHRNVIFRSSDNLPDIPFSYFDSGDPEVLWKWMDEQRDQGATLLAIPHNGNLSNGLMYARKDFSGNSIPITEAYAKARMRNEPLTEIVQTKGQSETNPMVAPNDEFADFEIWTKPVAGPGVVKIVETNYVRNAFINGLAIEQDIGVNPFKYGVVGGGDIHTSIVSHEEYAHTGEHNLKSGTPEQRLLESLPGEPSKIEQGSAGLSNVWAEENTRKAIYDAMARQETWATSGSRITVRIFGGFDFGTTTPADSNWVE</sequence>
<dbReference type="HOGENOM" id="CLU_593860_0_0_7"/>
<dbReference type="Gene3D" id="3.20.20.140">
    <property type="entry name" value="Metal-dependent hydrolases"/>
    <property type="match status" value="1"/>
</dbReference>
<reference evidence="2 3" key="1">
    <citation type="journal article" date="2014" name="Nature">
        <title>An environmental bacterial taxon with a large and distinct metabolic repertoire.</title>
        <authorList>
            <person name="Wilson M.C."/>
            <person name="Mori T."/>
            <person name="Ruckert C."/>
            <person name="Uria A.R."/>
            <person name="Helf M.J."/>
            <person name="Takada K."/>
            <person name="Gernert C."/>
            <person name="Steffens U.A."/>
            <person name="Heycke N."/>
            <person name="Schmitt S."/>
            <person name="Rinke C."/>
            <person name="Helfrich E.J."/>
            <person name="Brachmann A.O."/>
            <person name="Gurgui C."/>
            <person name="Wakimoto T."/>
            <person name="Kracht M."/>
            <person name="Crusemann M."/>
            <person name="Hentschel U."/>
            <person name="Abe I."/>
            <person name="Matsunaga S."/>
            <person name="Kalinowski J."/>
            <person name="Takeyama H."/>
            <person name="Piel J."/>
        </authorList>
    </citation>
    <scope>NUCLEOTIDE SEQUENCE [LARGE SCALE GENOMIC DNA]</scope>
    <source>
        <strain evidence="3">TSY2</strain>
    </source>
</reference>
<feature type="chain" id="PRO_5004846482" description="DUF3604 domain-containing protein" evidence="1">
    <location>
        <begin position="27"/>
        <end position="461"/>
    </location>
</feature>
<dbReference type="PROSITE" id="PS51257">
    <property type="entry name" value="PROKAR_LIPOPROTEIN"/>
    <property type="match status" value="1"/>
</dbReference>
<comment type="caution">
    <text evidence="2">The sequence shown here is derived from an EMBL/GenBank/DDBJ whole genome shotgun (WGS) entry which is preliminary data.</text>
</comment>
<keyword evidence="1" id="KW-0732">Signal</keyword>
<evidence type="ECO:0000313" key="3">
    <source>
        <dbReference type="Proteomes" id="UP000019140"/>
    </source>
</evidence>
<protein>
    <recommendedName>
        <fullName evidence="4">DUF3604 domain-containing protein</fullName>
    </recommendedName>
</protein>